<evidence type="ECO:0000256" key="3">
    <source>
        <dbReference type="ARBA" id="ARBA00022679"/>
    </source>
</evidence>
<protein>
    <submittedName>
        <fullName evidence="17">Unannotated protein</fullName>
    </submittedName>
</protein>
<dbReference type="GO" id="GO:0008360">
    <property type="term" value="P:regulation of cell shape"/>
    <property type="evidence" value="ECO:0007669"/>
    <property type="project" value="UniProtKB-KW"/>
</dbReference>
<dbReference type="GO" id="GO:0071972">
    <property type="term" value="F:peptidoglycan L,D-transpeptidase activity"/>
    <property type="evidence" value="ECO:0007669"/>
    <property type="project" value="TreeGrafter"/>
</dbReference>
<keyword evidence="11" id="KW-0961">Cell wall biogenesis/degradation</keyword>
<keyword evidence="9" id="KW-0449">Lipoprotein</keyword>
<dbReference type="Gene3D" id="2.40.440.10">
    <property type="entry name" value="L,D-transpeptidase catalytic domain-like"/>
    <property type="match status" value="1"/>
</dbReference>
<dbReference type="SUPFAM" id="SSF141523">
    <property type="entry name" value="L,D-transpeptidase catalytic domain-like"/>
    <property type="match status" value="1"/>
</dbReference>
<dbReference type="CDD" id="cd16913">
    <property type="entry name" value="YkuD_like"/>
    <property type="match status" value="1"/>
</dbReference>
<evidence type="ECO:0000256" key="5">
    <source>
        <dbReference type="ARBA" id="ARBA00022960"/>
    </source>
</evidence>
<sequence>MKRTSPTLIAACIVLSVSVTLTACSGASTDSSASKGGAGTNADSGPDLSLVTPGTGSSSSRATVLFAPGDPQASVAPDAELKVVAAGGKLTSVVIKAKDGTQISGALSPAADVWTSSPQTLPFGQTFTAQAFAVDREGVSTSASTTFKVRNADLVSANISPGENAVVGVGMPIVVRFSRAPSDQAAVQSALSVSSTPAVEGAWGWVSDSEVHWRPKNYWPAGTDVTVRASLGDLSIGNDQTGSTSVSRSFRIGKATVLKVGIDTHQMTVTSGGSVVRTIPITTGKEGFTTRSGIKVIMSKERSRIMDSVTVDIPSGSSEAYRLKVEYAMRLTNSGEFIHAAPWSVGAQGRRNVSHGCTGMSMSNASWIYDFAKVGDPVEYTGSLKPMTLTNGYGDWNLSWKSWGKRSAAV</sequence>
<evidence type="ECO:0000256" key="8">
    <source>
        <dbReference type="ARBA" id="ARBA00023139"/>
    </source>
</evidence>
<dbReference type="PROSITE" id="PS51257">
    <property type="entry name" value="PROKAR_LIPOPROTEIN"/>
    <property type="match status" value="1"/>
</dbReference>
<comment type="pathway">
    <text evidence="12">Glycan biosynthesis.</text>
</comment>
<dbReference type="EMBL" id="CAEZSO010000023">
    <property type="protein sequence ID" value="CAB4536960.1"/>
    <property type="molecule type" value="Genomic_DNA"/>
</dbReference>
<evidence type="ECO:0000256" key="12">
    <source>
        <dbReference type="ARBA" id="ARBA00060592"/>
    </source>
</evidence>
<feature type="domain" description="L,D-TPase catalytic" evidence="14">
    <location>
        <begin position="256"/>
        <end position="381"/>
    </location>
</feature>
<evidence type="ECO:0000256" key="7">
    <source>
        <dbReference type="ARBA" id="ARBA00023136"/>
    </source>
</evidence>
<keyword evidence="6" id="KW-0573">Peptidoglycan synthesis</keyword>
<evidence type="ECO:0000313" key="16">
    <source>
        <dbReference type="EMBL" id="CAB4613096.1"/>
    </source>
</evidence>
<evidence type="ECO:0000313" key="15">
    <source>
        <dbReference type="EMBL" id="CAB4536960.1"/>
    </source>
</evidence>
<evidence type="ECO:0000256" key="11">
    <source>
        <dbReference type="ARBA" id="ARBA00023316"/>
    </source>
</evidence>
<dbReference type="UniPathway" id="UPA00219"/>
<evidence type="ECO:0000256" key="4">
    <source>
        <dbReference type="ARBA" id="ARBA00022729"/>
    </source>
</evidence>
<keyword evidence="10" id="KW-0012">Acyltransferase</keyword>
<dbReference type="CDD" id="cd13432">
    <property type="entry name" value="LDT_IgD_like_2"/>
    <property type="match status" value="1"/>
</dbReference>
<dbReference type="GO" id="GO:0018104">
    <property type="term" value="P:peptidoglycan-protein cross-linking"/>
    <property type="evidence" value="ECO:0007669"/>
    <property type="project" value="TreeGrafter"/>
</dbReference>
<dbReference type="InterPro" id="IPR050979">
    <property type="entry name" value="LD-transpeptidase"/>
</dbReference>
<keyword evidence="7" id="KW-0472">Membrane</keyword>
<dbReference type="GO" id="GO:0071555">
    <property type="term" value="P:cell wall organization"/>
    <property type="evidence" value="ECO:0007669"/>
    <property type="project" value="UniProtKB-KW"/>
</dbReference>
<dbReference type="Pfam" id="PF17964">
    <property type="entry name" value="Big_10"/>
    <property type="match status" value="1"/>
</dbReference>
<evidence type="ECO:0000256" key="6">
    <source>
        <dbReference type="ARBA" id="ARBA00022984"/>
    </source>
</evidence>
<keyword evidence="8" id="KW-0564">Palmitate</keyword>
<dbReference type="EMBL" id="CAEZVF010000001">
    <property type="protein sequence ID" value="CAB4613096.1"/>
    <property type="molecule type" value="Genomic_DNA"/>
</dbReference>
<dbReference type="AlphaFoldDB" id="A0A6J6XG62"/>
<dbReference type="EMBL" id="CAFAAK010000028">
    <property type="protein sequence ID" value="CAB4794743.1"/>
    <property type="molecule type" value="Genomic_DNA"/>
</dbReference>
<dbReference type="PANTHER" id="PTHR30582">
    <property type="entry name" value="L,D-TRANSPEPTIDASE"/>
    <property type="match status" value="1"/>
</dbReference>
<evidence type="ECO:0000256" key="13">
    <source>
        <dbReference type="SAM" id="MobiDB-lite"/>
    </source>
</evidence>
<keyword evidence="3" id="KW-0808">Transferase</keyword>
<dbReference type="InterPro" id="IPR038063">
    <property type="entry name" value="Transpep_catalytic_dom"/>
</dbReference>
<dbReference type="PANTHER" id="PTHR30582:SF2">
    <property type="entry name" value="L,D-TRANSPEPTIDASE YCIB-RELATED"/>
    <property type="match status" value="1"/>
</dbReference>
<reference evidence="17" key="1">
    <citation type="submission" date="2020-05" db="EMBL/GenBank/DDBJ databases">
        <authorList>
            <person name="Chiriac C."/>
            <person name="Salcher M."/>
            <person name="Ghai R."/>
            <person name="Kavagutti S V."/>
        </authorList>
    </citation>
    <scope>NUCLEOTIDE SEQUENCE</scope>
</reference>
<evidence type="ECO:0000256" key="2">
    <source>
        <dbReference type="ARBA" id="ARBA00022475"/>
    </source>
</evidence>
<keyword evidence="5" id="KW-0133">Cell shape</keyword>
<evidence type="ECO:0000256" key="10">
    <source>
        <dbReference type="ARBA" id="ARBA00023315"/>
    </source>
</evidence>
<evidence type="ECO:0000259" key="14">
    <source>
        <dbReference type="PROSITE" id="PS52029"/>
    </source>
</evidence>
<dbReference type="GO" id="GO:0005576">
    <property type="term" value="C:extracellular region"/>
    <property type="evidence" value="ECO:0007669"/>
    <property type="project" value="TreeGrafter"/>
</dbReference>
<dbReference type="InterPro" id="IPR005490">
    <property type="entry name" value="LD_TPept_cat_dom"/>
</dbReference>
<gene>
    <name evidence="15" type="ORF">UFOPK1446_00197</name>
    <name evidence="16" type="ORF">UFOPK1939_00002</name>
    <name evidence="17" type="ORF">UFOPK3024_00239</name>
</gene>
<comment type="pathway">
    <text evidence="1">Cell wall biogenesis; peptidoglycan biosynthesis.</text>
</comment>
<evidence type="ECO:0000313" key="17">
    <source>
        <dbReference type="EMBL" id="CAB4794743.1"/>
    </source>
</evidence>
<dbReference type="PROSITE" id="PS52029">
    <property type="entry name" value="LD_TPASE"/>
    <property type="match status" value="1"/>
</dbReference>
<dbReference type="Pfam" id="PF03734">
    <property type="entry name" value="YkuD"/>
    <property type="match status" value="1"/>
</dbReference>
<organism evidence="17">
    <name type="scientific">freshwater metagenome</name>
    <dbReference type="NCBI Taxonomy" id="449393"/>
    <lineage>
        <taxon>unclassified sequences</taxon>
        <taxon>metagenomes</taxon>
        <taxon>ecological metagenomes</taxon>
    </lineage>
</organism>
<dbReference type="Gene3D" id="2.60.40.3710">
    <property type="match status" value="1"/>
</dbReference>
<dbReference type="GO" id="GO:0016746">
    <property type="term" value="F:acyltransferase activity"/>
    <property type="evidence" value="ECO:0007669"/>
    <property type="project" value="UniProtKB-KW"/>
</dbReference>
<dbReference type="InterPro" id="IPR041280">
    <property type="entry name" value="Big_10"/>
</dbReference>
<dbReference type="Gene3D" id="2.60.40.3780">
    <property type="match status" value="1"/>
</dbReference>
<evidence type="ECO:0000256" key="1">
    <source>
        <dbReference type="ARBA" id="ARBA00004752"/>
    </source>
</evidence>
<dbReference type="FunFam" id="2.40.440.10:FF:000005">
    <property type="entry name" value="L,D-transpeptidase 2"/>
    <property type="match status" value="1"/>
</dbReference>
<proteinExistence type="predicted"/>
<name>A0A6J6XG62_9ZZZZ</name>
<keyword evidence="4" id="KW-0732">Signal</keyword>
<feature type="region of interest" description="Disordered" evidence="13">
    <location>
        <begin position="27"/>
        <end position="56"/>
    </location>
</feature>
<keyword evidence="2" id="KW-1003">Cell membrane</keyword>
<evidence type="ECO:0000256" key="9">
    <source>
        <dbReference type="ARBA" id="ARBA00023288"/>
    </source>
</evidence>
<accession>A0A6J6XG62</accession>